<evidence type="ECO:0000313" key="4">
    <source>
        <dbReference type="Proteomes" id="UP000000226"/>
    </source>
</evidence>
<dbReference type="EMBL" id="CM002294">
    <property type="protein sequence ID" value="ESW15840.1"/>
    <property type="molecule type" value="Genomic_DNA"/>
</dbReference>
<name>V7BE37_PHAVU</name>
<feature type="region of interest" description="Disordered" evidence="2">
    <location>
        <begin position="400"/>
        <end position="423"/>
    </location>
</feature>
<dbReference type="Pfam" id="PF03004">
    <property type="entry name" value="Transposase_24"/>
    <property type="match status" value="1"/>
</dbReference>
<evidence type="ECO:0000313" key="3">
    <source>
        <dbReference type="EMBL" id="ESW15840.1"/>
    </source>
</evidence>
<gene>
    <name evidence="3" type="ORF">PHAVU_007G106700g</name>
</gene>
<accession>V7BE37</accession>
<keyword evidence="4" id="KW-1185">Reference proteome</keyword>
<dbReference type="InterPro" id="IPR004252">
    <property type="entry name" value="Probable_transposase_24"/>
</dbReference>
<feature type="region of interest" description="Disordered" evidence="2">
    <location>
        <begin position="78"/>
        <end position="97"/>
    </location>
</feature>
<dbReference type="OrthoDB" id="1418522at2759"/>
<dbReference type="SMR" id="V7BE37"/>
<feature type="region of interest" description="Disordered" evidence="2">
    <location>
        <begin position="1"/>
        <end position="27"/>
    </location>
</feature>
<dbReference type="AlphaFoldDB" id="V7BE37"/>
<evidence type="ECO:0000256" key="2">
    <source>
        <dbReference type="SAM" id="MobiDB-lite"/>
    </source>
</evidence>
<dbReference type="Gramene" id="ESW15840">
    <property type="protein sequence ID" value="ESW15840"/>
    <property type="gene ID" value="PHAVU_007G106700g"/>
</dbReference>
<keyword evidence="1" id="KW-0175">Coiled coil</keyword>
<feature type="compositionally biased region" description="Polar residues" evidence="2">
    <location>
        <begin position="84"/>
        <end position="97"/>
    </location>
</feature>
<organism evidence="3 4">
    <name type="scientific">Phaseolus vulgaris</name>
    <name type="common">Kidney bean</name>
    <name type="synonym">French bean</name>
    <dbReference type="NCBI Taxonomy" id="3885"/>
    <lineage>
        <taxon>Eukaryota</taxon>
        <taxon>Viridiplantae</taxon>
        <taxon>Streptophyta</taxon>
        <taxon>Embryophyta</taxon>
        <taxon>Tracheophyta</taxon>
        <taxon>Spermatophyta</taxon>
        <taxon>Magnoliopsida</taxon>
        <taxon>eudicotyledons</taxon>
        <taxon>Gunneridae</taxon>
        <taxon>Pentapetalae</taxon>
        <taxon>rosids</taxon>
        <taxon>fabids</taxon>
        <taxon>Fabales</taxon>
        <taxon>Fabaceae</taxon>
        <taxon>Papilionoideae</taxon>
        <taxon>50 kb inversion clade</taxon>
        <taxon>NPAAA clade</taxon>
        <taxon>indigoferoid/millettioid clade</taxon>
        <taxon>Phaseoleae</taxon>
        <taxon>Phaseolus</taxon>
    </lineage>
</organism>
<dbReference type="STRING" id="3885.V7BE37"/>
<dbReference type="Proteomes" id="UP000000226">
    <property type="component" value="Chromosome 7"/>
</dbReference>
<proteinExistence type="predicted"/>
<feature type="coiled-coil region" evidence="1">
    <location>
        <begin position="355"/>
        <end position="382"/>
    </location>
</feature>
<protein>
    <recommendedName>
        <fullName evidence="5">Transposase</fullName>
    </recommendedName>
</protein>
<evidence type="ECO:0008006" key="5">
    <source>
        <dbReference type="Google" id="ProtNLM"/>
    </source>
</evidence>
<sequence>MSNKNHGKEVTFCEHSTKQRSRRPSQITCASRPIAFSSIDSSFRTSQFAAQPLAVGAFSSNSKPNVNQSFKTPQFAAQPLAPGASNSNSKPNVDQSFGTSQFVANSTSNEINSTPDETNSTSNKTFVASESYGNYVKSVLNLDGQGFLPSHPTANGIGNIFKSHYTDPWPSWKKIPIRTRDLWFGEFLARQRKIKPNWIGDSTWDILCQQWAYEEFQKKSTIGKINKVSGCGGFGGSRHTCGSISTSQHKYNMTKMNGIPPTILELFCRTHQRCKDNSWVDKIRTKFTRKFEDLTQSASAQGIPPPNELDVWCDVAGTKNGRIYGLGMESTVIGGRPYYLGSSSSLNGWIQSQELDELKRDMEVVKKERDELRIKILNIEQLFKKNNAMIRQWMDSINRQSMPPSFEETQDEDETQSPSQPLSPYQVLSQLCQSFLPHCQELKP</sequence>
<dbReference type="OMA" id="EENCRAS"/>
<evidence type="ECO:0000256" key="1">
    <source>
        <dbReference type="SAM" id="Coils"/>
    </source>
</evidence>
<feature type="compositionally biased region" description="Basic and acidic residues" evidence="2">
    <location>
        <begin position="1"/>
        <end position="17"/>
    </location>
</feature>
<reference evidence="4" key="1">
    <citation type="journal article" date="2014" name="Nat. Genet.">
        <title>A reference genome for common bean and genome-wide analysis of dual domestications.</title>
        <authorList>
            <person name="Schmutz J."/>
            <person name="McClean P.E."/>
            <person name="Mamidi S."/>
            <person name="Wu G.A."/>
            <person name="Cannon S.B."/>
            <person name="Grimwood J."/>
            <person name="Jenkins J."/>
            <person name="Shu S."/>
            <person name="Song Q."/>
            <person name="Chavarro C."/>
            <person name="Torres-Torres M."/>
            <person name="Geffroy V."/>
            <person name="Moghaddam S.M."/>
            <person name="Gao D."/>
            <person name="Abernathy B."/>
            <person name="Barry K."/>
            <person name="Blair M."/>
            <person name="Brick M.A."/>
            <person name="Chovatia M."/>
            <person name="Gepts P."/>
            <person name="Goodstein D.M."/>
            <person name="Gonzales M."/>
            <person name="Hellsten U."/>
            <person name="Hyten D.L."/>
            <person name="Jia G."/>
            <person name="Kelly J.D."/>
            <person name="Kudrna D."/>
            <person name="Lee R."/>
            <person name="Richard M.M."/>
            <person name="Miklas P.N."/>
            <person name="Osorno J.M."/>
            <person name="Rodrigues J."/>
            <person name="Thareau V."/>
            <person name="Urrea C.A."/>
            <person name="Wang M."/>
            <person name="Yu Y."/>
            <person name="Zhang M."/>
            <person name="Wing R.A."/>
            <person name="Cregan P.B."/>
            <person name="Rokhsar D.S."/>
            <person name="Jackson S.A."/>
        </authorList>
    </citation>
    <scope>NUCLEOTIDE SEQUENCE [LARGE SCALE GENOMIC DNA]</scope>
    <source>
        <strain evidence="4">cv. G19833</strain>
    </source>
</reference>